<dbReference type="RefSeq" id="WP_215340711.1">
    <property type="nucleotide sequence ID" value="NZ_JAGSGD010000001.1"/>
</dbReference>
<accession>A0A941D0F4</accession>
<evidence type="ECO:0000313" key="2">
    <source>
        <dbReference type="EMBL" id="QQZ48938.1"/>
    </source>
</evidence>
<dbReference type="Proteomes" id="UP000622580">
    <property type="component" value="Unassembled WGS sequence"/>
</dbReference>
<evidence type="ECO:0000313" key="3">
    <source>
        <dbReference type="Proteomes" id="UP000622580"/>
    </source>
</evidence>
<evidence type="ECO:0000313" key="1">
    <source>
        <dbReference type="EMBL" id="MBR7620020.1"/>
    </source>
</evidence>
<keyword evidence="3" id="KW-1185">Reference proteome</keyword>
<dbReference type="EMBL" id="CP068570">
    <property type="protein sequence ID" value="QQZ48938.1"/>
    <property type="molecule type" value="Genomic_DNA"/>
</dbReference>
<proteinExistence type="predicted"/>
<gene>
    <name evidence="1" type="ORF">JKL49_11535</name>
    <name evidence="2" type="ORF">JKL49_16805</name>
</gene>
<sequence>MATDMTPEELEAALKSGASIDSFDYRNEESEDDYIVAQLYRTPDGRLFRYVESSGMDSTFSGAGEFGQWLKASEQASWNQF</sequence>
<reference evidence="2" key="1">
    <citation type="submission" date="2021-01" db="EMBL/GenBank/DDBJ databases">
        <title>Genome sequence of Phenylobacterium sp. 20VBR1 isolated from a valley glaceir, Ny-Alesund, Svalbard.</title>
        <authorList>
            <person name="Thomas F.A."/>
            <person name="Krishnan K.P."/>
            <person name="Sinha R.K."/>
        </authorList>
    </citation>
    <scope>NUCLEOTIDE SEQUENCE</scope>
    <source>
        <strain evidence="2">20VBR1</strain>
    </source>
</reference>
<reference evidence="1" key="2">
    <citation type="submission" date="2021-04" db="EMBL/GenBank/DDBJ databases">
        <title>Draft genome assembly of strain Phenylobacterium sp. 20VBR1 using MiniION and Illumina platforms.</title>
        <authorList>
            <person name="Thomas F.A."/>
            <person name="Krishnan K.P."/>
            <person name="Sinha R.K."/>
        </authorList>
    </citation>
    <scope>NUCLEOTIDE SEQUENCE</scope>
    <source>
        <strain evidence="1">20VBR1</strain>
    </source>
</reference>
<dbReference type="EMBL" id="JAGSGD010000001">
    <property type="protein sequence ID" value="MBR7620020.1"/>
    <property type="molecule type" value="Genomic_DNA"/>
</dbReference>
<organism evidence="1 3">
    <name type="scientific">Phenylobacterium glaciei</name>
    <dbReference type="NCBI Taxonomy" id="2803784"/>
    <lineage>
        <taxon>Bacteria</taxon>
        <taxon>Pseudomonadati</taxon>
        <taxon>Pseudomonadota</taxon>
        <taxon>Alphaproteobacteria</taxon>
        <taxon>Caulobacterales</taxon>
        <taxon>Caulobacteraceae</taxon>
        <taxon>Phenylobacterium</taxon>
    </lineage>
</organism>
<dbReference type="AlphaFoldDB" id="A0A941D0F4"/>
<protein>
    <submittedName>
        <fullName evidence="1">Uncharacterized protein</fullName>
    </submittedName>
</protein>
<name>A0A941D0F4_9CAUL</name>